<proteinExistence type="predicted"/>
<sequence>MYFYFFQNKLPFLEDVKNPCWYEGISVQKLKLRCLPYFVILGCAKCATTDLYSRLVEHQHILKNEAFMEKEALYWSWKKYGMISRILNFKSLPVESFEEFTSYFNPLSTSLTKLINEKSKLVHQLIIGDASPPDFWDFRAWPLLPQNDGLREPAVFTPHLMQYIYRNPKFILLFRNPTDRLYSDYFFLKQGNTPESFHEAVVTSIAAIHECLSSHSERYCFFSSKLFSKLKCRIHFGCYSIFLKEWFRVFKRDQFYIARTEDYSEDIETHIEQIFKFLEVEPISKSKMNKIESQKRSRVTKSKKRSSPMLLKTQKILDKFYERYNQQLAKLLQNANFVWSESNVFNQKQLKWDKT</sequence>
<dbReference type="KEGG" id="lgi:LOTGIDRAFT_221353"/>
<dbReference type="OMA" id="QSTATHI"/>
<accession>V3ZRZ3</accession>
<organism evidence="2 3">
    <name type="scientific">Lottia gigantea</name>
    <name type="common">Giant owl limpet</name>
    <dbReference type="NCBI Taxonomy" id="225164"/>
    <lineage>
        <taxon>Eukaryota</taxon>
        <taxon>Metazoa</taxon>
        <taxon>Spiralia</taxon>
        <taxon>Lophotrochozoa</taxon>
        <taxon>Mollusca</taxon>
        <taxon>Gastropoda</taxon>
        <taxon>Patellogastropoda</taxon>
        <taxon>Lottioidea</taxon>
        <taxon>Lottiidae</taxon>
        <taxon>Lottia</taxon>
    </lineage>
</organism>
<dbReference type="GO" id="GO:0050659">
    <property type="term" value="F:N-acetylgalactosamine 4-sulfate 6-O-sulfotransferase activity"/>
    <property type="evidence" value="ECO:0007669"/>
    <property type="project" value="TreeGrafter"/>
</dbReference>
<dbReference type="Pfam" id="PF00685">
    <property type="entry name" value="Sulfotransfer_1"/>
    <property type="match status" value="1"/>
</dbReference>
<dbReference type="InterPro" id="IPR027417">
    <property type="entry name" value="P-loop_NTPase"/>
</dbReference>
<dbReference type="CTD" id="20246990"/>
<dbReference type="SUPFAM" id="SSF52540">
    <property type="entry name" value="P-loop containing nucleoside triphosphate hydrolases"/>
    <property type="match status" value="1"/>
</dbReference>
<dbReference type="RefSeq" id="XP_009064022.1">
    <property type="nucleotide sequence ID" value="XM_009065774.1"/>
</dbReference>
<dbReference type="PANTHER" id="PTHR15723">
    <property type="entry name" value="CARBOHYDRATE SULFOTRANSFERASE 15"/>
    <property type="match status" value="1"/>
</dbReference>
<dbReference type="PANTHER" id="PTHR15723:SF0">
    <property type="entry name" value="CARBOHYDRATE SULFOTRANSFERASE 15"/>
    <property type="match status" value="1"/>
</dbReference>
<keyword evidence="3" id="KW-1185">Reference proteome</keyword>
<dbReference type="InterPro" id="IPR000863">
    <property type="entry name" value="Sulfotransferase_dom"/>
</dbReference>
<evidence type="ECO:0000313" key="3">
    <source>
        <dbReference type="Proteomes" id="UP000030746"/>
    </source>
</evidence>
<dbReference type="EMBL" id="KB203275">
    <property type="protein sequence ID" value="ESO85320.1"/>
    <property type="molecule type" value="Genomic_DNA"/>
</dbReference>
<dbReference type="HOGENOM" id="CLU_017703_2_0_1"/>
<dbReference type="GeneID" id="20246990"/>
<evidence type="ECO:0000313" key="2">
    <source>
        <dbReference type="EMBL" id="ESO85320.1"/>
    </source>
</evidence>
<dbReference type="OrthoDB" id="8068875at2759"/>
<dbReference type="GO" id="GO:0019319">
    <property type="term" value="P:hexose biosynthetic process"/>
    <property type="evidence" value="ECO:0007669"/>
    <property type="project" value="TreeGrafter"/>
</dbReference>
<name>V3ZRZ3_LOTGI</name>
<dbReference type="Proteomes" id="UP000030746">
    <property type="component" value="Unassembled WGS sequence"/>
</dbReference>
<dbReference type="Gene3D" id="3.40.50.300">
    <property type="entry name" value="P-loop containing nucleotide triphosphate hydrolases"/>
    <property type="match status" value="1"/>
</dbReference>
<protein>
    <recommendedName>
        <fullName evidence="1">Sulfotransferase domain-containing protein</fullName>
    </recommendedName>
</protein>
<feature type="domain" description="Sulfotransferase" evidence="1">
    <location>
        <begin position="38"/>
        <end position="312"/>
    </location>
</feature>
<dbReference type="STRING" id="225164.V3ZRZ3"/>
<dbReference type="InterPro" id="IPR052654">
    <property type="entry name" value="CS_Sulfotransferase"/>
</dbReference>
<dbReference type="AlphaFoldDB" id="V3ZRZ3"/>
<reference evidence="2 3" key="1">
    <citation type="journal article" date="2013" name="Nature">
        <title>Insights into bilaterian evolution from three spiralian genomes.</title>
        <authorList>
            <person name="Simakov O."/>
            <person name="Marletaz F."/>
            <person name="Cho S.J."/>
            <person name="Edsinger-Gonzales E."/>
            <person name="Havlak P."/>
            <person name="Hellsten U."/>
            <person name="Kuo D.H."/>
            <person name="Larsson T."/>
            <person name="Lv J."/>
            <person name="Arendt D."/>
            <person name="Savage R."/>
            <person name="Osoegawa K."/>
            <person name="de Jong P."/>
            <person name="Grimwood J."/>
            <person name="Chapman J.A."/>
            <person name="Shapiro H."/>
            <person name="Aerts A."/>
            <person name="Otillar R.P."/>
            <person name="Terry A.Y."/>
            <person name="Boore J.L."/>
            <person name="Grigoriev I.V."/>
            <person name="Lindberg D.R."/>
            <person name="Seaver E.C."/>
            <person name="Weisblat D.A."/>
            <person name="Putnam N.H."/>
            <person name="Rokhsar D.S."/>
        </authorList>
    </citation>
    <scope>NUCLEOTIDE SEQUENCE [LARGE SCALE GENOMIC DNA]</scope>
</reference>
<evidence type="ECO:0000259" key="1">
    <source>
        <dbReference type="Pfam" id="PF00685"/>
    </source>
</evidence>
<gene>
    <name evidence="2" type="ORF">LOTGIDRAFT_221353</name>
</gene>